<evidence type="ECO:0000313" key="2">
    <source>
        <dbReference type="Proteomes" id="UP000593890"/>
    </source>
</evidence>
<dbReference type="SUPFAM" id="SSF48371">
    <property type="entry name" value="ARM repeat"/>
    <property type="match status" value="1"/>
</dbReference>
<protein>
    <recommendedName>
        <fullName evidence="3">DNA alkylation repair protein</fullName>
    </recommendedName>
</protein>
<dbReference type="Pfam" id="PF08713">
    <property type="entry name" value="DNA_alkylation"/>
    <property type="match status" value="1"/>
</dbReference>
<gene>
    <name evidence="1" type="ORF">C12CBH8_03790</name>
</gene>
<dbReference type="PANTHER" id="PTHR34070:SF1">
    <property type="entry name" value="DNA ALKYLATION REPAIR PROTEIN"/>
    <property type="match status" value="1"/>
</dbReference>
<dbReference type="RefSeq" id="WP_099323130.1">
    <property type="nucleotide sequence ID" value="NZ_AP023321.1"/>
</dbReference>
<name>A0A7I8CZ25_9FIRM</name>
<dbReference type="Proteomes" id="UP000593890">
    <property type="component" value="Chromosome"/>
</dbReference>
<keyword evidence="2" id="KW-1185">Reference proteome</keyword>
<dbReference type="Gene3D" id="1.25.10.90">
    <property type="match status" value="1"/>
</dbReference>
<dbReference type="KEGG" id="sman:C12CBH8_03790"/>
<dbReference type="InterPro" id="IPR014825">
    <property type="entry name" value="DNA_alkylation"/>
</dbReference>
<accession>A0A7I8CZ25</accession>
<dbReference type="InterPro" id="IPR016024">
    <property type="entry name" value="ARM-type_fold"/>
</dbReference>
<dbReference type="AlphaFoldDB" id="A0A7I8CZ25"/>
<evidence type="ECO:0000313" key="1">
    <source>
        <dbReference type="EMBL" id="BCI59740.1"/>
    </source>
</evidence>
<reference evidence="2" key="1">
    <citation type="submission" date="2020-07" db="EMBL/GenBank/DDBJ databases">
        <title>Complete genome sequencing of Clostridia bacterium strain 12CBH8.</title>
        <authorList>
            <person name="Sakamoto M."/>
            <person name="Murakami T."/>
            <person name="Mori H."/>
        </authorList>
    </citation>
    <scope>NUCLEOTIDE SEQUENCE [LARGE SCALE GENOMIC DNA]</scope>
    <source>
        <strain evidence="2">12CBH8</strain>
    </source>
</reference>
<organism evidence="1 2">
    <name type="scientific">Solibaculum mannosilyticum</name>
    <dbReference type="NCBI Taxonomy" id="2780922"/>
    <lineage>
        <taxon>Bacteria</taxon>
        <taxon>Bacillati</taxon>
        <taxon>Bacillota</taxon>
        <taxon>Clostridia</taxon>
        <taxon>Eubacteriales</taxon>
        <taxon>Oscillospiraceae</taxon>
        <taxon>Solibaculum</taxon>
    </lineage>
</organism>
<dbReference type="EMBL" id="AP023321">
    <property type="protein sequence ID" value="BCI59740.1"/>
    <property type="molecule type" value="Genomic_DNA"/>
</dbReference>
<sequence length="231" mass="26767">MPQSIREQLMALAEPDYRDFSAKLLPDHVKLLGVRLPHLRRLAKEIAKDDWREYLSSASDEFFEEVMLQGMVIGAAKTDLSESFHLISSFLPKIDNWSVCDSFCASLKPLAHQPDPLLDFIIPHLSSQEEFSVRFALVMLLDYFITPFYLDKVFACVNGVKHPGYYVKMAAAWCISICYIRFPEETLSFWENCGLDSFTYQKSIQKSLESKRVTGERREILLRLREKIRQS</sequence>
<dbReference type="PANTHER" id="PTHR34070">
    <property type="entry name" value="ARMADILLO-TYPE FOLD"/>
    <property type="match status" value="1"/>
</dbReference>
<evidence type="ECO:0008006" key="3">
    <source>
        <dbReference type="Google" id="ProtNLM"/>
    </source>
</evidence>
<proteinExistence type="predicted"/>
<dbReference type="CDD" id="cd06561">
    <property type="entry name" value="AlkD_like"/>
    <property type="match status" value="1"/>
</dbReference>